<accession>A0A5C3F2C8</accession>
<keyword evidence="4" id="KW-1185">Reference proteome</keyword>
<dbReference type="SUPFAM" id="SSF46950">
    <property type="entry name" value="Double-stranded DNA-binding domain"/>
    <property type="match status" value="1"/>
</dbReference>
<gene>
    <name evidence="3" type="ORF">PSFLO_04152</name>
</gene>
<evidence type="ECO:0000313" key="4">
    <source>
        <dbReference type="Proteomes" id="UP000323386"/>
    </source>
</evidence>
<feature type="compositionally biased region" description="Gly residues" evidence="2">
    <location>
        <begin position="19"/>
        <end position="53"/>
    </location>
</feature>
<evidence type="ECO:0000256" key="2">
    <source>
        <dbReference type="SAM" id="MobiDB-lite"/>
    </source>
</evidence>
<sequence length="158" mass="16873">MDDEELKAIRAARMAELRGAGGSGGGGGAGAEGSGMGMGSFGGPSTGGNGGRPEGQNQEEQQAQQEEMKRQMLSRILDNDARERLSRIGLVKPQKHRQITDLLIRMAQSGQVRQRITEDQLIGLLDQVDQAGGESAGGKITFTRKKTAQDDEDSDFDL</sequence>
<dbReference type="GO" id="GO:0005634">
    <property type="term" value="C:nucleus"/>
    <property type="evidence" value="ECO:0007669"/>
    <property type="project" value="TreeGrafter"/>
</dbReference>
<dbReference type="OrthoDB" id="10252486at2759"/>
<dbReference type="FunFam" id="1.10.8.140:FF:000006">
    <property type="entry name" value="programmed cell death protein 5-like"/>
    <property type="match status" value="1"/>
</dbReference>
<dbReference type="PANTHER" id="PTHR10840">
    <property type="entry name" value="PROGRAMMED CELL DEATH PROTEIN 5"/>
    <property type="match status" value="1"/>
</dbReference>
<dbReference type="Gene3D" id="1.10.8.140">
    <property type="entry name" value="PDCD5-like"/>
    <property type="match status" value="1"/>
</dbReference>
<evidence type="ECO:0000256" key="1">
    <source>
        <dbReference type="ARBA" id="ARBA00010490"/>
    </source>
</evidence>
<dbReference type="EMBL" id="OOIP01000011">
    <property type="protein sequence ID" value="SPO38673.1"/>
    <property type="molecule type" value="Genomic_DNA"/>
</dbReference>
<dbReference type="InterPro" id="IPR002836">
    <property type="entry name" value="PDCD5-like"/>
</dbReference>
<dbReference type="InterPro" id="IPR036883">
    <property type="entry name" value="PDCD5-like_sf"/>
</dbReference>
<organism evidence="3 4">
    <name type="scientific">Pseudozyma flocculosa</name>
    <dbReference type="NCBI Taxonomy" id="84751"/>
    <lineage>
        <taxon>Eukaryota</taxon>
        <taxon>Fungi</taxon>
        <taxon>Dikarya</taxon>
        <taxon>Basidiomycota</taxon>
        <taxon>Ustilaginomycotina</taxon>
        <taxon>Ustilaginomycetes</taxon>
        <taxon>Ustilaginales</taxon>
        <taxon>Ustilaginaceae</taxon>
        <taxon>Pseudozyma</taxon>
    </lineage>
</organism>
<comment type="similarity">
    <text evidence="1">Belongs to the PDCD5 family.</text>
</comment>
<feature type="region of interest" description="Disordered" evidence="2">
    <location>
        <begin position="16"/>
        <end position="72"/>
    </location>
</feature>
<dbReference type="GO" id="GO:0003677">
    <property type="term" value="F:DNA binding"/>
    <property type="evidence" value="ECO:0007669"/>
    <property type="project" value="InterPro"/>
</dbReference>
<reference evidence="3 4" key="1">
    <citation type="submission" date="2018-03" db="EMBL/GenBank/DDBJ databases">
        <authorList>
            <person name="Guldener U."/>
        </authorList>
    </citation>
    <scope>NUCLEOTIDE SEQUENCE [LARGE SCALE GENOMIC DNA]</scope>
    <source>
        <strain evidence="3 4">DAOM196992</strain>
    </source>
</reference>
<dbReference type="AlphaFoldDB" id="A0A5C3F2C8"/>
<feature type="compositionally biased region" description="Low complexity" evidence="2">
    <location>
        <begin position="54"/>
        <end position="65"/>
    </location>
</feature>
<protein>
    <submittedName>
        <fullName evidence="3">Related to Programmed cell death protein 5</fullName>
    </submittedName>
</protein>
<evidence type="ECO:0000313" key="3">
    <source>
        <dbReference type="EMBL" id="SPO38673.1"/>
    </source>
</evidence>
<dbReference type="PIRSF" id="PIRSF015730">
    <property type="entry name" value="TFAR19"/>
    <property type="match status" value="1"/>
</dbReference>
<dbReference type="GO" id="GO:0005829">
    <property type="term" value="C:cytosol"/>
    <property type="evidence" value="ECO:0007669"/>
    <property type="project" value="TreeGrafter"/>
</dbReference>
<name>A0A5C3F2C8_9BASI</name>
<feature type="region of interest" description="Disordered" evidence="2">
    <location>
        <begin position="132"/>
        <end position="158"/>
    </location>
</feature>
<dbReference type="Pfam" id="PF01984">
    <property type="entry name" value="dsDNA_bind"/>
    <property type="match status" value="1"/>
</dbReference>
<dbReference type="Proteomes" id="UP000323386">
    <property type="component" value="Unassembled WGS sequence"/>
</dbReference>
<proteinExistence type="inferred from homology"/>
<dbReference type="PANTHER" id="PTHR10840:SF0">
    <property type="entry name" value="PROGRAMMED CELL DEATH PROTEIN 5"/>
    <property type="match status" value="1"/>
</dbReference>